<evidence type="ECO:0000259" key="4">
    <source>
        <dbReference type="PROSITE" id="PS50927"/>
    </source>
</evidence>
<dbReference type="EMBL" id="PDCK01000043">
    <property type="protein sequence ID" value="PRQ28629.1"/>
    <property type="molecule type" value="Genomic_DNA"/>
</dbReference>
<dbReference type="Proteomes" id="UP000238479">
    <property type="component" value="Chromosome 5"/>
</dbReference>
<evidence type="ECO:0000313" key="5">
    <source>
        <dbReference type="EMBL" id="PRQ28629.1"/>
    </source>
</evidence>
<evidence type="ECO:0000256" key="3">
    <source>
        <dbReference type="ARBA" id="ARBA00023180"/>
    </source>
</evidence>
<dbReference type="Gramene" id="PRQ28629">
    <property type="protein sequence ID" value="PRQ28629"/>
    <property type="gene ID" value="RchiOBHm_Chr5g0005061"/>
</dbReference>
<organism evidence="5 6">
    <name type="scientific">Rosa chinensis</name>
    <name type="common">China rose</name>
    <dbReference type="NCBI Taxonomy" id="74649"/>
    <lineage>
        <taxon>Eukaryota</taxon>
        <taxon>Viridiplantae</taxon>
        <taxon>Streptophyta</taxon>
        <taxon>Embryophyta</taxon>
        <taxon>Tracheophyta</taxon>
        <taxon>Spermatophyta</taxon>
        <taxon>Magnoliopsida</taxon>
        <taxon>eudicotyledons</taxon>
        <taxon>Gunneridae</taxon>
        <taxon>Pentapetalae</taxon>
        <taxon>rosids</taxon>
        <taxon>fabids</taxon>
        <taxon>Rosales</taxon>
        <taxon>Rosaceae</taxon>
        <taxon>Rosoideae</taxon>
        <taxon>Rosoideae incertae sedis</taxon>
        <taxon>Rosa</taxon>
    </lineage>
</organism>
<keyword evidence="1" id="KW-0732">Signal</keyword>
<dbReference type="InterPro" id="IPR036426">
    <property type="entry name" value="Bulb-type_lectin_dom_sf"/>
</dbReference>
<feature type="domain" description="Bulb-type lectin" evidence="4">
    <location>
        <begin position="1"/>
        <end position="67"/>
    </location>
</feature>
<dbReference type="PROSITE" id="PS50927">
    <property type="entry name" value="BULB_LECTIN"/>
    <property type="match status" value="1"/>
</dbReference>
<keyword evidence="2" id="KW-1015">Disulfide bond</keyword>
<keyword evidence="5" id="KW-0808">Transferase</keyword>
<name>A0A2P6Q3A5_ROSCH</name>
<dbReference type="SUPFAM" id="SSF51110">
    <property type="entry name" value="alpha-D-mannose-specific plant lectins"/>
    <property type="match status" value="1"/>
</dbReference>
<keyword evidence="3" id="KW-0325">Glycoprotein</keyword>
<gene>
    <name evidence="5" type="ORF">RchiOBHm_Chr5g0005061</name>
</gene>
<dbReference type="Gene3D" id="2.90.10.10">
    <property type="entry name" value="Bulb-type lectin domain"/>
    <property type="match status" value="1"/>
</dbReference>
<evidence type="ECO:0000256" key="2">
    <source>
        <dbReference type="ARBA" id="ARBA00023157"/>
    </source>
</evidence>
<protein>
    <submittedName>
        <fullName evidence="5">Putative non-specific serine/threonine protein kinase</fullName>
        <ecNumber evidence="5">2.7.11.1</ecNumber>
    </submittedName>
</protein>
<comment type="caution">
    <text evidence="5">The sequence shown here is derived from an EMBL/GenBank/DDBJ whole genome shotgun (WGS) entry which is preliminary data.</text>
</comment>
<dbReference type="GO" id="GO:0004674">
    <property type="term" value="F:protein serine/threonine kinase activity"/>
    <property type="evidence" value="ECO:0007669"/>
    <property type="project" value="UniProtKB-KW"/>
</dbReference>
<sequence length="67" mass="7554">MESIPMWYTNVSQLVQNSSTLSAQLLDTGNLVLFQDDKTRIFIWQSFDYLTDTLIPGMKVGIIGKLG</sequence>
<dbReference type="EC" id="2.7.11.1" evidence="5"/>
<accession>A0A2P6Q3A5</accession>
<dbReference type="PANTHER" id="PTHR32444:SF63">
    <property type="entry name" value="G-TYPE LECTIN S-RECEPTOR-LIKE SERINE_THREONINE-PROTEIN KINASE RKS1"/>
    <property type="match status" value="1"/>
</dbReference>
<keyword evidence="5" id="KW-0723">Serine/threonine-protein kinase</keyword>
<proteinExistence type="predicted"/>
<dbReference type="STRING" id="74649.A0A2P6Q3A5"/>
<reference evidence="5 6" key="1">
    <citation type="journal article" date="2018" name="Nat. Genet.">
        <title>The Rosa genome provides new insights in the design of modern roses.</title>
        <authorList>
            <person name="Bendahmane M."/>
        </authorList>
    </citation>
    <scope>NUCLEOTIDE SEQUENCE [LARGE SCALE GENOMIC DNA]</scope>
    <source>
        <strain evidence="6">cv. Old Blush</strain>
    </source>
</reference>
<evidence type="ECO:0000313" key="6">
    <source>
        <dbReference type="Proteomes" id="UP000238479"/>
    </source>
</evidence>
<keyword evidence="6" id="KW-1185">Reference proteome</keyword>
<dbReference type="AlphaFoldDB" id="A0A2P6Q3A5"/>
<dbReference type="InterPro" id="IPR001480">
    <property type="entry name" value="Bulb-type_lectin_dom"/>
</dbReference>
<dbReference type="Pfam" id="PF01453">
    <property type="entry name" value="B_lectin"/>
    <property type="match status" value="1"/>
</dbReference>
<evidence type="ECO:0000256" key="1">
    <source>
        <dbReference type="ARBA" id="ARBA00022729"/>
    </source>
</evidence>
<keyword evidence="5" id="KW-0418">Kinase</keyword>
<dbReference type="PANTHER" id="PTHR32444">
    <property type="entry name" value="BULB-TYPE LECTIN DOMAIN-CONTAINING PROTEIN"/>
    <property type="match status" value="1"/>
</dbReference>